<dbReference type="OrthoDB" id="3760751at2"/>
<evidence type="ECO:0000256" key="1">
    <source>
        <dbReference type="SAM" id="Phobius"/>
    </source>
</evidence>
<dbReference type="InParanoid" id="E8R502"/>
<dbReference type="EMBL" id="CP002353">
    <property type="protein sequence ID" value="ADV62759.1"/>
    <property type="molecule type" value="Genomic_DNA"/>
</dbReference>
<reference evidence="2 3" key="2">
    <citation type="journal article" date="2011" name="Stand. Genomic Sci.">
        <title>Complete genome sequence of Isosphaera pallida type strain (IS1B).</title>
        <authorList>
            <consortium name="US DOE Joint Genome Institute (JGI-PGF)"/>
            <person name="Goker M."/>
            <person name="Cleland D."/>
            <person name="Saunders E."/>
            <person name="Lapidus A."/>
            <person name="Nolan M."/>
            <person name="Lucas S."/>
            <person name="Hammon N."/>
            <person name="Deshpande S."/>
            <person name="Cheng J.F."/>
            <person name="Tapia R."/>
            <person name="Han C."/>
            <person name="Goodwin L."/>
            <person name="Pitluck S."/>
            <person name="Liolios K."/>
            <person name="Pagani I."/>
            <person name="Ivanova N."/>
            <person name="Mavromatis K."/>
            <person name="Pati A."/>
            <person name="Chen A."/>
            <person name="Palaniappan K."/>
            <person name="Land M."/>
            <person name="Hauser L."/>
            <person name="Chang Y.J."/>
            <person name="Jeffries C.D."/>
            <person name="Detter J.C."/>
            <person name="Beck B."/>
            <person name="Woyke T."/>
            <person name="Bristow J."/>
            <person name="Eisen J.A."/>
            <person name="Markowitz V."/>
            <person name="Hugenholtz P."/>
            <person name="Kyrpides N.C."/>
            <person name="Klenk H.P."/>
        </authorList>
    </citation>
    <scope>NUCLEOTIDE SEQUENCE [LARGE SCALE GENOMIC DNA]</scope>
    <source>
        <strain evidence="3">ATCC 43644 / DSM 9630 / IS1B</strain>
    </source>
</reference>
<dbReference type="Proteomes" id="UP000008631">
    <property type="component" value="Chromosome"/>
</dbReference>
<protein>
    <recommendedName>
        <fullName evidence="4">Glycosyltransferase RgtA/B/C/D-like domain-containing protein</fullName>
    </recommendedName>
</protein>
<evidence type="ECO:0008006" key="4">
    <source>
        <dbReference type="Google" id="ProtNLM"/>
    </source>
</evidence>
<evidence type="ECO:0000313" key="2">
    <source>
        <dbReference type="EMBL" id="ADV62759.1"/>
    </source>
</evidence>
<feature type="transmembrane region" description="Helical" evidence="1">
    <location>
        <begin position="202"/>
        <end position="227"/>
    </location>
</feature>
<keyword evidence="1" id="KW-0812">Transmembrane</keyword>
<feature type="transmembrane region" description="Helical" evidence="1">
    <location>
        <begin position="376"/>
        <end position="395"/>
    </location>
</feature>
<reference key="1">
    <citation type="submission" date="2010-11" db="EMBL/GenBank/DDBJ databases">
        <title>The complete sequence of chromosome of Isophaera pallida ATCC 43644.</title>
        <authorList>
            <consortium name="US DOE Joint Genome Institute (JGI-PGF)"/>
            <person name="Lucas S."/>
            <person name="Copeland A."/>
            <person name="Lapidus A."/>
            <person name="Bruce D."/>
            <person name="Goodwin L."/>
            <person name="Pitluck S."/>
            <person name="Kyrpides N."/>
            <person name="Mavromatis K."/>
            <person name="Pagani I."/>
            <person name="Ivanova N."/>
            <person name="Saunders E."/>
            <person name="Brettin T."/>
            <person name="Detter J.C."/>
            <person name="Han C."/>
            <person name="Tapia R."/>
            <person name="Land M."/>
            <person name="Hauser L."/>
            <person name="Markowitz V."/>
            <person name="Cheng J.-F."/>
            <person name="Hugenholtz P."/>
            <person name="Woyke T."/>
            <person name="Wu D."/>
            <person name="Eisen J.A."/>
        </authorList>
    </citation>
    <scope>NUCLEOTIDE SEQUENCE</scope>
    <source>
        <strain>ATCC 43644</strain>
    </source>
</reference>
<keyword evidence="1" id="KW-0472">Membrane</keyword>
<evidence type="ECO:0000313" key="3">
    <source>
        <dbReference type="Proteomes" id="UP000008631"/>
    </source>
</evidence>
<gene>
    <name evidence="2" type="ordered locus">Isop_2181</name>
</gene>
<feature type="transmembrane region" description="Helical" evidence="1">
    <location>
        <begin position="247"/>
        <end position="268"/>
    </location>
</feature>
<dbReference type="eggNOG" id="COG1807">
    <property type="taxonomic scope" value="Bacteria"/>
</dbReference>
<dbReference type="RefSeq" id="WP_013565047.1">
    <property type="nucleotide sequence ID" value="NC_014962.1"/>
</dbReference>
<dbReference type="HOGENOM" id="CLU_036575_0_0_0"/>
<accession>E8R502</accession>
<name>E8R502_ISOPI</name>
<feature type="transmembrane region" description="Helical" evidence="1">
    <location>
        <begin position="347"/>
        <end position="364"/>
    </location>
</feature>
<feature type="transmembrane region" description="Helical" evidence="1">
    <location>
        <begin position="308"/>
        <end position="335"/>
    </location>
</feature>
<sequence length="579" mass="64111">MNVNWLEQRQASSVEEGEVSTAWKPSGGFRAWEWWLTLGCGLVVLATAHQFGVTTDEGVQAEYGELVWRYFISGGVDRRCNELYDLKVYGPLYELISFWAYAWKPEWKFEIRHVVCGLTATLMVPPSVALGRRIGGEVGAVFTALGLLTLPQLIGHSCNNSKDIPTACGFIWSVWALVEVASGPARSFATRDRIITALGPGIALGLTMAVRPAAMLMLNGLLALAWLSHELRERMTQPPWLRSRWGVWSLLATLTIAWSLMVLAWPWARQAPWLHPLKAIATATAFHTAYPVTFEGRLLWSDQLPARYLIQTLAITTPLGTLGIAALGLGIAIVHLIRRPWDDPSQALLLVVAAFVGPILGWTLTRTNIYDGMRQFLFVLPPMAILFGVGCARLVQQGQSPQTRVGAAVFLASLTLWNLGDLVRLHPYQHTFHNAFVGGVAGADDRYDLDYWRASYKEAIEWVNRQPRSDPRQPLRVLVAGHPASRWCADWYKADHVETILMMGPASGPLPPGIDYVVATKRPLLRAVTSIEEARRAGRNAAFRPDQNYADAPVVHRVGRGGATFTVIRGRAATADRSR</sequence>
<dbReference type="AlphaFoldDB" id="E8R502"/>
<proteinExistence type="predicted"/>
<keyword evidence="3" id="KW-1185">Reference proteome</keyword>
<keyword evidence="1" id="KW-1133">Transmembrane helix</keyword>
<dbReference type="KEGG" id="ipa:Isop_2181"/>
<organism evidence="2 3">
    <name type="scientific">Isosphaera pallida (strain ATCC 43644 / DSM 9630 / IS1B)</name>
    <dbReference type="NCBI Taxonomy" id="575540"/>
    <lineage>
        <taxon>Bacteria</taxon>
        <taxon>Pseudomonadati</taxon>
        <taxon>Planctomycetota</taxon>
        <taxon>Planctomycetia</taxon>
        <taxon>Isosphaerales</taxon>
        <taxon>Isosphaeraceae</taxon>
        <taxon>Isosphaera</taxon>
    </lineage>
</organism>